<dbReference type="RefSeq" id="WP_309792459.1">
    <property type="nucleotide sequence ID" value="NZ_JAVDPW010000002.1"/>
</dbReference>
<evidence type="ECO:0000313" key="8">
    <source>
        <dbReference type="EMBL" id="MDR6288459.1"/>
    </source>
</evidence>
<sequence length="377" mass="41572">MSGAYVALIVKATRLCNLRCDYCNDWRAGHDQIMTFPVLAAMTERVLADPLHQTIEFIWHGGEPTLLGQAFFERAIYTQARLRRPGQTIVNSLQTNATRIDDDWARFLGSNRFSVSVSLDGPAVVHDRQRRDVAGRGSYDGVRRGIDILKRHGIPVSVLMVVDRQTLDLGPDFVFDFCLDQGITSFGLLAAKPRNAPDARPGESARHYVTPGEMGAFLSRLFDRWLEHGDPTIRIREFSSLLKRLTGRPSATCVLAGNCFGSYFLVEPDGEIAHCDLFNGDPAYTFGNIVADSFAALRSGPAMQELRLRRQEAVDAMRACPNFAICNGWCPHEQYTASRHDIGHTPECCGLGGLIGHMRSRVAPATAGRAAALLPAQ</sequence>
<dbReference type="Proteomes" id="UP001262410">
    <property type="component" value="Unassembled WGS sequence"/>
</dbReference>
<keyword evidence="3" id="KW-0479">Metal-binding</keyword>
<dbReference type="PANTHER" id="PTHR43273:SF3">
    <property type="entry name" value="ANAEROBIC SULFATASE-MATURATING ENZYME HOMOLOG ASLB-RELATED"/>
    <property type="match status" value="1"/>
</dbReference>
<dbReference type="SFLD" id="SFLDS00029">
    <property type="entry name" value="Radical_SAM"/>
    <property type="match status" value="1"/>
</dbReference>
<evidence type="ECO:0000256" key="4">
    <source>
        <dbReference type="ARBA" id="ARBA00023004"/>
    </source>
</evidence>
<comment type="caution">
    <text evidence="8">The sequence shown here is derived from an EMBL/GenBank/DDBJ whole genome shotgun (WGS) entry which is preliminary data.</text>
</comment>
<dbReference type="Pfam" id="PF13186">
    <property type="entry name" value="SPASM"/>
    <property type="match status" value="1"/>
</dbReference>
<dbReference type="Gene3D" id="3.20.20.70">
    <property type="entry name" value="Aldolase class I"/>
    <property type="match status" value="1"/>
</dbReference>
<evidence type="ECO:0000256" key="3">
    <source>
        <dbReference type="ARBA" id="ARBA00022723"/>
    </source>
</evidence>
<dbReference type="SUPFAM" id="SSF102114">
    <property type="entry name" value="Radical SAM enzymes"/>
    <property type="match status" value="1"/>
</dbReference>
<keyword evidence="2" id="KW-0949">S-adenosyl-L-methionine</keyword>
<evidence type="ECO:0000256" key="5">
    <source>
        <dbReference type="ARBA" id="ARBA00023014"/>
    </source>
</evidence>
<reference evidence="8 9" key="1">
    <citation type="submission" date="2023-07" db="EMBL/GenBank/DDBJ databases">
        <title>Sorghum-associated microbial communities from plants grown in Nebraska, USA.</title>
        <authorList>
            <person name="Schachtman D."/>
        </authorList>
    </citation>
    <scope>NUCLEOTIDE SEQUENCE [LARGE SCALE GENOMIC DNA]</scope>
    <source>
        <strain evidence="8 9">584</strain>
    </source>
</reference>
<keyword evidence="9" id="KW-1185">Reference proteome</keyword>
<accession>A0ABU1JIL1</accession>
<evidence type="ECO:0000256" key="2">
    <source>
        <dbReference type="ARBA" id="ARBA00022691"/>
    </source>
</evidence>
<dbReference type="InterPro" id="IPR007197">
    <property type="entry name" value="rSAM"/>
</dbReference>
<dbReference type="CDD" id="cd01335">
    <property type="entry name" value="Radical_SAM"/>
    <property type="match status" value="1"/>
</dbReference>
<feature type="domain" description="Radical SAM core" evidence="7">
    <location>
        <begin position="1"/>
        <end position="248"/>
    </location>
</feature>
<dbReference type="Pfam" id="PF04055">
    <property type="entry name" value="Radical_SAM"/>
    <property type="match status" value="1"/>
</dbReference>
<gene>
    <name evidence="8" type="ORF">E9232_000966</name>
</gene>
<evidence type="ECO:0000256" key="6">
    <source>
        <dbReference type="ARBA" id="ARBA00023601"/>
    </source>
</evidence>
<name>A0ABU1JIL1_9PROT</name>
<dbReference type="PANTHER" id="PTHR43273">
    <property type="entry name" value="ANAEROBIC SULFATASE-MATURATING ENZYME HOMOLOG ASLB-RELATED"/>
    <property type="match status" value="1"/>
</dbReference>
<comment type="similarity">
    <text evidence="6">Belongs to the radical SAM superfamily. Anaerobic sulfatase-maturating enzyme family.</text>
</comment>
<evidence type="ECO:0000259" key="7">
    <source>
        <dbReference type="PROSITE" id="PS51918"/>
    </source>
</evidence>
<evidence type="ECO:0000313" key="9">
    <source>
        <dbReference type="Proteomes" id="UP001262410"/>
    </source>
</evidence>
<keyword evidence="4" id="KW-0408">Iron</keyword>
<dbReference type="EMBL" id="JAVDPW010000002">
    <property type="protein sequence ID" value="MDR6288459.1"/>
    <property type="molecule type" value="Genomic_DNA"/>
</dbReference>
<dbReference type="NCBIfam" id="TIGR04085">
    <property type="entry name" value="rSAM_more_4Fe4S"/>
    <property type="match status" value="1"/>
</dbReference>
<dbReference type="SFLD" id="SFLDG01067">
    <property type="entry name" value="SPASM/twitch_domain_containing"/>
    <property type="match status" value="1"/>
</dbReference>
<dbReference type="SFLD" id="SFLDG01072">
    <property type="entry name" value="dehydrogenase_like"/>
    <property type="match status" value="1"/>
</dbReference>
<dbReference type="InterPro" id="IPR023867">
    <property type="entry name" value="Sulphatase_maturase_rSAM"/>
</dbReference>
<evidence type="ECO:0000256" key="1">
    <source>
        <dbReference type="ARBA" id="ARBA00001966"/>
    </source>
</evidence>
<dbReference type="InterPro" id="IPR013785">
    <property type="entry name" value="Aldolase_TIM"/>
</dbReference>
<dbReference type="InterPro" id="IPR058240">
    <property type="entry name" value="rSAM_sf"/>
</dbReference>
<protein>
    <recommendedName>
        <fullName evidence="7">Radical SAM core domain-containing protein</fullName>
    </recommendedName>
</protein>
<dbReference type="PROSITE" id="PS51918">
    <property type="entry name" value="RADICAL_SAM"/>
    <property type="match status" value="1"/>
</dbReference>
<organism evidence="8 9">
    <name type="scientific">Inquilinus ginsengisoli</name>
    <dbReference type="NCBI Taxonomy" id="363840"/>
    <lineage>
        <taxon>Bacteria</taxon>
        <taxon>Pseudomonadati</taxon>
        <taxon>Pseudomonadota</taxon>
        <taxon>Alphaproteobacteria</taxon>
        <taxon>Rhodospirillales</taxon>
        <taxon>Rhodospirillaceae</taxon>
        <taxon>Inquilinus</taxon>
    </lineage>
</organism>
<comment type="cofactor">
    <cofactor evidence="1">
        <name>[4Fe-4S] cluster</name>
        <dbReference type="ChEBI" id="CHEBI:49883"/>
    </cofactor>
</comment>
<dbReference type="SFLD" id="SFLDG01384">
    <property type="entry name" value="thioether_bond_formation_requi"/>
    <property type="match status" value="1"/>
</dbReference>
<dbReference type="InterPro" id="IPR023885">
    <property type="entry name" value="4Fe4S-binding_SPASM_dom"/>
</dbReference>
<proteinExistence type="inferred from homology"/>
<dbReference type="SFLD" id="SFLDG01386">
    <property type="entry name" value="main_SPASM_domain-containing"/>
    <property type="match status" value="1"/>
</dbReference>
<keyword evidence="5" id="KW-0411">Iron-sulfur</keyword>